<dbReference type="InterPro" id="IPR008332">
    <property type="entry name" value="MethylG_MeTrfase_N"/>
</dbReference>
<evidence type="ECO:0000256" key="7">
    <source>
        <dbReference type="ARBA" id="ARBA00022763"/>
    </source>
</evidence>
<evidence type="ECO:0000313" key="12">
    <source>
        <dbReference type="EMBL" id="SVA31294.1"/>
    </source>
</evidence>
<dbReference type="EC" id="2.1.1.63" evidence="3"/>
<feature type="domain" description="Methylguanine DNA methyltransferase ribonuclease-like" evidence="11">
    <location>
        <begin position="4"/>
        <end position="77"/>
    </location>
</feature>
<dbReference type="InterPro" id="IPR001497">
    <property type="entry name" value="MethylDNA_cys_MeTrfase_AS"/>
</dbReference>
<dbReference type="InterPro" id="IPR036388">
    <property type="entry name" value="WH-like_DNA-bd_sf"/>
</dbReference>
<dbReference type="PANTHER" id="PTHR10815">
    <property type="entry name" value="METHYLATED-DNA--PROTEIN-CYSTEINE METHYLTRANSFERASE"/>
    <property type="match status" value="1"/>
</dbReference>
<dbReference type="GO" id="GO:0003908">
    <property type="term" value="F:methylated-DNA-[protein]-cysteine S-methyltransferase activity"/>
    <property type="evidence" value="ECO:0007669"/>
    <property type="project" value="UniProtKB-EC"/>
</dbReference>
<dbReference type="InterPro" id="IPR036217">
    <property type="entry name" value="MethylDNA_cys_MeTrfase_DNAb"/>
</dbReference>
<evidence type="ECO:0000256" key="9">
    <source>
        <dbReference type="ARBA" id="ARBA00049348"/>
    </source>
</evidence>
<comment type="catalytic activity">
    <reaction evidence="1">
        <text>a 4-O-methyl-thymidine in DNA + L-cysteinyl-[protein] = a thymidine in DNA + S-methyl-L-cysteinyl-[protein]</text>
        <dbReference type="Rhea" id="RHEA:53428"/>
        <dbReference type="Rhea" id="RHEA-COMP:10131"/>
        <dbReference type="Rhea" id="RHEA-COMP:10132"/>
        <dbReference type="Rhea" id="RHEA-COMP:13555"/>
        <dbReference type="Rhea" id="RHEA-COMP:13556"/>
        <dbReference type="ChEBI" id="CHEBI:29950"/>
        <dbReference type="ChEBI" id="CHEBI:82612"/>
        <dbReference type="ChEBI" id="CHEBI:137386"/>
        <dbReference type="ChEBI" id="CHEBI:137387"/>
        <dbReference type="EC" id="2.1.1.63"/>
    </reaction>
</comment>
<evidence type="ECO:0000256" key="5">
    <source>
        <dbReference type="ARBA" id="ARBA00022603"/>
    </source>
</evidence>
<proteinExistence type="inferred from homology"/>
<evidence type="ECO:0000256" key="8">
    <source>
        <dbReference type="ARBA" id="ARBA00023204"/>
    </source>
</evidence>
<dbReference type="FunFam" id="1.10.10.10:FF:000214">
    <property type="entry name" value="Methylated-DNA--protein-cysteine methyltransferase"/>
    <property type="match status" value="1"/>
</dbReference>
<dbReference type="SUPFAM" id="SSF46767">
    <property type="entry name" value="Methylated DNA-protein cysteine methyltransferase, C-terminal domain"/>
    <property type="match status" value="1"/>
</dbReference>
<dbReference type="GO" id="GO:0032259">
    <property type="term" value="P:methylation"/>
    <property type="evidence" value="ECO:0007669"/>
    <property type="project" value="UniProtKB-KW"/>
</dbReference>
<dbReference type="NCBIfam" id="TIGR00589">
    <property type="entry name" value="ogt"/>
    <property type="match status" value="1"/>
</dbReference>
<evidence type="ECO:0000256" key="3">
    <source>
        <dbReference type="ARBA" id="ARBA00011918"/>
    </source>
</evidence>
<evidence type="ECO:0000256" key="4">
    <source>
        <dbReference type="ARBA" id="ARBA00022490"/>
    </source>
</evidence>
<evidence type="ECO:0000259" key="10">
    <source>
        <dbReference type="Pfam" id="PF01035"/>
    </source>
</evidence>
<dbReference type="CDD" id="cd06445">
    <property type="entry name" value="ATase"/>
    <property type="match status" value="1"/>
</dbReference>
<accession>A0A381UTK6</accession>
<dbReference type="Gene3D" id="1.10.10.10">
    <property type="entry name" value="Winged helix-like DNA-binding domain superfamily/Winged helix DNA-binding domain"/>
    <property type="match status" value="1"/>
</dbReference>
<dbReference type="Gene3D" id="3.30.160.70">
    <property type="entry name" value="Methylated DNA-protein cysteine methyltransferase domain"/>
    <property type="match status" value="1"/>
</dbReference>
<dbReference type="InterPro" id="IPR023546">
    <property type="entry name" value="MGMT"/>
</dbReference>
<dbReference type="EMBL" id="UINC01007078">
    <property type="protein sequence ID" value="SVA31294.1"/>
    <property type="molecule type" value="Genomic_DNA"/>
</dbReference>
<sequence>MIEYTTLNSPIGEIYIVAVKEGVVKISFSTESPQELEKYCQKHLGAGVREGSEYTRDAKQQILKYLEGKSQSLDFPVIHLNSPFRKKVLEAERNIPYGETRSYGEVAKMVNNPRASRAVGSANAENPLPLYFPCHRIISSNGSLGGYGGGLGVKKYLLDLEAKSL</sequence>
<protein>
    <recommendedName>
        <fullName evidence="3">methylated-DNA--[protein]-cysteine S-methyltransferase</fullName>
        <ecNumber evidence="3">2.1.1.63</ecNumber>
    </recommendedName>
</protein>
<dbReference type="HAMAP" id="MF_00772">
    <property type="entry name" value="OGT"/>
    <property type="match status" value="1"/>
</dbReference>
<dbReference type="AlphaFoldDB" id="A0A381UTK6"/>
<dbReference type="Pfam" id="PF02870">
    <property type="entry name" value="Methyltransf_1N"/>
    <property type="match status" value="1"/>
</dbReference>
<evidence type="ECO:0000256" key="6">
    <source>
        <dbReference type="ARBA" id="ARBA00022679"/>
    </source>
</evidence>
<name>A0A381UTK6_9ZZZZ</name>
<dbReference type="SUPFAM" id="SSF53155">
    <property type="entry name" value="Methylated DNA-protein cysteine methyltransferase domain"/>
    <property type="match status" value="1"/>
</dbReference>
<keyword evidence="7" id="KW-0227">DNA damage</keyword>
<keyword evidence="6" id="KW-0808">Transferase</keyword>
<keyword evidence="4" id="KW-0963">Cytoplasm</keyword>
<feature type="domain" description="Methylated-DNA-[protein]-cysteine S-methyltransferase DNA binding" evidence="10">
    <location>
        <begin position="83"/>
        <end position="162"/>
    </location>
</feature>
<organism evidence="12">
    <name type="scientific">marine metagenome</name>
    <dbReference type="NCBI Taxonomy" id="408172"/>
    <lineage>
        <taxon>unclassified sequences</taxon>
        <taxon>metagenomes</taxon>
        <taxon>ecological metagenomes</taxon>
    </lineage>
</organism>
<dbReference type="Pfam" id="PF01035">
    <property type="entry name" value="DNA_binding_1"/>
    <property type="match status" value="1"/>
</dbReference>
<dbReference type="InterPro" id="IPR014048">
    <property type="entry name" value="MethylDNA_cys_MeTrfase_DNA-bd"/>
</dbReference>
<evidence type="ECO:0000259" key="11">
    <source>
        <dbReference type="Pfam" id="PF02870"/>
    </source>
</evidence>
<dbReference type="GO" id="GO:0006281">
    <property type="term" value="P:DNA repair"/>
    <property type="evidence" value="ECO:0007669"/>
    <property type="project" value="UniProtKB-KW"/>
</dbReference>
<evidence type="ECO:0000256" key="1">
    <source>
        <dbReference type="ARBA" id="ARBA00001286"/>
    </source>
</evidence>
<comment type="similarity">
    <text evidence="2">Belongs to the MGMT family.</text>
</comment>
<gene>
    <name evidence="12" type="ORF">METZ01_LOCUS84148</name>
</gene>
<dbReference type="PROSITE" id="PS00374">
    <property type="entry name" value="MGMT"/>
    <property type="match status" value="1"/>
</dbReference>
<dbReference type="InterPro" id="IPR036631">
    <property type="entry name" value="MGMT_N_sf"/>
</dbReference>
<keyword evidence="8" id="KW-0234">DNA repair</keyword>
<reference evidence="12" key="1">
    <citation type="submission" date="2018-05" db="EMBL/GenBank/DDBJ databases">
        <authorList>
            <person name="Lanie J.A."/>
            <person name="Ng W.-L."/>
            <person name="Kazmierczak K.M."/>
            <person name="Andrzejewski T.M."/>
            <person name="Davidsen T.M."/>
            <person name="Wayne K.J."/>
            <person name="Tettelin H."/>
            <person name="Glass J.I."/>
            <person name="Rusch D."/>
            <person name="Podicherti R."/>
            <person name="Tsui H.-C.T."/>
            <person name="Winkler M.E."/>
        </authorList>
    </citation>
    <scope>NUCLEOTIDE SEQUENCE</scope>
</reference>
<dbReference type="PANTHER" id="PTHR10815:SF13">
    <property type="entry name" value="METHYLATED-DNA--PROTEIN-CYSTEINE METHYLTRANSFERASE"/>
    <property type="match status" value="1"/>
</dbReference>
<comment type="catalytic activity">
    <reaction evidence="9">
        <text>a 6-O-methyl-2'-deoxyguanosine in DNA + L-cysteinyl-[protein] = S-methyl-L-cysteinyl-[protein] + a 2'-deoxyguanosine in DNA</text>
        <dbReference type="Rhea" id="RHEA:24000"/>
        <dbReference type="Rhea" id="RHEA-COMP:10131"/>
        <dbReference type="Rhea" id="RHEA-COMP:10132"/>
        <dbReference type="Rhea" id="RHEA-COMP:11367"/>
        <dbReference type="Rhea" id="RHEA-COMP:11368"/>
        <dbReference type="ChEBI" id="CHEBI:29950"/>
        <dbReference type="ChEBI" id="CHEBI:82612"/>
        <dbReference type="ChEBI" id="CHEBI:85445"/>
        <dbReference type="ChEBI" id="CHEBI:85448"/>
        <dbReference type="EC" id="2.1.1.63"/>
    </reaction>
</comment>
<evidence type="ECO:0000256" key="2">
    <source>
        <dbReference type="ARBA" id="ARBA00008711"/>
    </source>
</evidence>
<keyword evidence="5" id="KW-0489">Methyltransferase</keyword>